<gene>
    <name evidence="4" type="ORF">QM524_04500</name>
</gene>
<feature type="repeat" description="WD" evidence="3">
    <location>
        <begin position="175"/>
        <end position="216"/>
    </location>
</feature>
<dbReference type="PRINTS" id="PR00320">
    <property type="entry name" value="GPROTEINBRPT"/>
</dbReference>
<reference evidence="4 5" key="1">
    <citation type="submission" date="2023-05" db="EMBL/GenBank/DDBJ databases">
        <title>Novel species of genus Flectobacillus isolated from stream in China.</title>
        <authorList>
            <person name="Lu H."/>
        </authorList>
    </citation>
    <scope>NUCLEOTIDE SEQUENCE [LARGE SCALE GENOMIC DNA]</scope>
    <source>
        <strain evidence="4 5">KCTC 42575</strain>
    </source>
</reference>
<dbReference type="PANTHER" id="PTHR19848:SF8">
    <property type="entry name" value="F-BOX AND WD REPEAT DOMAIN CONTAINING 7"/>
    <property type="match status" value="1"/>
</dbReference>
<evidence type="ECO:0000256" key="1">
    <source>
        <dbReference type="ARBA" id="ARBA00022574"/>
    </source>
</evidence>
<dbReference type="PANTHER" id="PTHR19848">
    <property type="entry name" value="WD40 REPEAT PROTEIN"/>
    <property type="match status" value="1"/>
</dbReference>
<dbReference type="PROSITE" id="PS00678">
    <property type="entry name" value="WD_REPEATS_1"/>
    <property type="match status" value="1"/>
</dbReference>
<dbReference type="PROSITE" id="PS50082">
    <property type="entry name" value="WD_REPEATS_2"/>
    <property type="match status" value="4"/>
</dbReference>
<feature type="repeat" description="WD" evidence="3">
    <location>
        <begin position="218"/>
        <end position="259"/>
    </location>
</feature>
<dbReference type="InterPro" id="IPR001680">
    <property type="entry name" value="WD40_rpt"/>
</dbReference>
<dbReference type="InterPro" id="IPR015943">
    <property type="entry name" value="WD40/YVTN_repeat-like_dom_sf"/>
</dbReference>
<evidence type="ECO:0000256" key="3">
    <source>
        <dbReference type="PROSITE-ProRule" id="PRU00221"/>
    </source>
</evidence>
<protein>
    <submittedName>
        <fullName evidence="4">WD40 repeat domain-containing protein</fullName>
    </submittedName>
</protein>
<feature type="repeat" description="WD" evidence="3">
    <location>
        <begin position="9"/>
        <end position="43"/>
    </location>
</feature>
<evidence type="ECO:0000313" key="5">
    <source>
        <dbReference type="Proteomes" id="UP001236507"/>
    </source>
</evidence>
<organism evidence="4 5">
    <name type="scientific">Flectobacillus roseus</name>
    <dbReference type="NCBI Taxonomy" id="502259"/>
    <lineage>
        <taxon>Bacteria</taxon>
        <taxon>Pseudomonadati</taxon>
        <taxon>Bacteroidota</taxon>
        <taxon>Cytophagia</taxon>
        <taxon>Cytophagales</taxon>
        <taxon>Flectobacillaceae</taxon>
        <taxon>Flectobacillus</taxon>
    </lineage>
</organism>
<feature type="repeat" description="WD" evidence="3">
    <location>
        <begin position="265"/>
        <end position="299"/>
    </location>
</feature>
<dbReference type="Gene3D" id="2.130.10.10">
    <property type="entry name" value="YVTN repeat-like/Quinoprotein amine dehydrogenase"/>
    <property type="match status" value="2"/>
</dbReference>
<dbReference type="InterPro" id="IPR020472">
    <property type="entry name" value="WD40_PAC1"/>
</dbReference>
<keyword evidence="5" id="KW-1185">Reference proteome</keyword>
<proteinExistence type="predicted"/>
<sequence>MLVEKFDTFSGHRDCVYALEKGNSHNQFFSSGGDGLVVRWNVNQPDTGELFAKIPTSVYALAFDEKRNHLWIGQNFDGIQVLDIMNKKEIGSLKITNTSIFVIKLFDNQAFVGLSDGTIVVIDMELLSIRKHIKASDKSVRTIDFNPVTQEIAVGYSDFTVKIFDLTDFSLKLVVEAHTNSVFTVKYSPDYKFLLTGGRDAHLKIWNVSENYQLQQDIVAHLFAINDICFHPDLPLFATCSMDKSIKVWDSESFKLKKVIDKARHASHGTSVNKLLWLKESSFLISGSDDRNVSVWKIA</sequence>
<comment type="caution">
    <text evidence="4">The sequence shown here is derived from an EMBL/GenBank/DDBJ whole genome shotgun (WGS) entry which is preliminary data.</text>
</comment>
<keyword evidence="2" id="KW-0677">Repeat</keyword>
<keyword evidence="1 3" id="KW-0853">WD repeat</keyword>
<dbReference type="RefSeq" id="WP_283343668.1">
    <property type="nucleotide sequence ID" value="NZ_JASHIF010000003.1"/>
</dbReference>
<dbReference type="InterPro" id="IPR019775">
    <property type="entry name" value="WD40_repeat_CS"/>
</dbReference>
<accession>A0ABT6Y4R4</accession>
<evidence type="ECO:0000256" key="2">
    <source>
        <dbReference type="ARBA" id="ARBA00022737"/>
    </source>
</evidence>
<dbReference type="EMBL" id="JASHIF010000003">
    <property type="protein sequence ID" value="MDI9858459.1"/>
    <property type="molecule type" value="Genomic_DNA"/>
</dbReference>
<dbReference type="SMART" id="SM00320">
    <property type="entry name" value="WD40"/>
    <property type="match status" value="6"/>
</dbReference>
<name>A0ABT6Y4R4_9BACT</name>
<dbReference type="PROSITE" id="PS50294">
    <property type="entry name" value="WD_REPEATS_REGION"/>
    <property type="match status" value="3"/>
</dbReference>
<dbReference type="Proteomes" id="UP001236507">
    <property type="component" value="Unassembled WGS sequence"/>
</dbReference>
<evidence type="ECO:0000313" key="4">
    <source>
        <dbReference type="EMBL" id="MDI9858459.1"/>
    </source>
</evidence>
<dbReference type="InterPro" id="IPR036322">
    <property type="entry name" value="WD40_repeat_dom_sf"/>
</dbReference>
<dbReference type="SUPFAM" id="SSF50978">
    <property type="entry name" value="WD40 repeat-like"/>
    <property type="match status" value="1"/>
</dbReference>
<dbReference type="Pfam" id="PF00400">
    <property type="entry name" value="WD40"/>
    <property type="match status" value="5"/>
</dbReference>